<dbReference type="WBParaSite" id="EVEC_0000892101-mRNA-1">
    <property type="protein sequence ID" value="EVEC_0000892101-mRNA-1"/>
    <property type="gene ID" value="EVEC_0000892101"/>
</dbReference>
<proteinExistence type="predicted"/>
<keyword evidence="2" id="KW-1185">Reference proteome</keyword>
<evidence type="ECO:0000313" key="3">
    <source>
        <dbReference type="WBParaSite" id="EVEC_0000892101-mRNA-1"/>
    </source>
</evidence>
<dbReference type="AlphaFoldDB" id="A0A0N4VE36"/>
<name>A0A0N4VE36_ENTVE</name>
<dbReference type="Proteomes" id="UP000274131">
    <property type="component" value="Unassembled WGS sequence"/>
</dbReference>
<organism evidence="3">
    <name type="scientific">Enterobius vermicularis</name>
    <name type="common">Human pinworm</name>
    <dbReference type="NCBI Taxonomy" id="51028"/>
    <lineage>
        <taxon>Eukaryota</taxon>
        <taxon>Metazoa</taxon>
        <taxon>Ecdysozoa</taxon>
        <taxon>Nematoda</taxon>
        <taxon>Chromadorea</taxon>
        <taxon>Rhabditida</taxon>
        <taxon>Spirurina</taxon>
        <taxon>Oxyuridomorpha</taxon>
        <taxon>Oxyuroidea</taxon>
        <taxon>Oxyuridae</taxon>
        <taxon>Enterobius</taxon>
    </lineage>
</organism>
<accession>A0A0N4VE36</accession>
<gene>
    <name evidence="1" type="ORF">EVEC_LOCUS8375</name>
</gene>
<evidence type="ECO:0000313" key="1">
    <source>
        <dbReference type="EMBL" id="VDD93624.1"/>
    </source>
</evidence>
<evidence type="ECO:0000313" key="2">
    <source>
        <dbReference type="Proteomes" id="UP000274131"/>
    </source>
</evidence>
<reference evidence="1 2" key="2">
    <citation type="submission" date="2018-10" db="EMBL/GenBank/DDBJ databases">
        <authorList>
            <consortium name="Pathogen Informatics"/>
        </authorList>
    </citation>
    <scope>NUCLEOTIDE SEQUENCE [LARGE SCALE GENOMIC DNA]</scope>
</reference>
<protein>
    <submittedName>
        <fullName evidence="3">Secreted peptide</fullName>
    </submittedName>
</protein>
<reference evidence="3" key="1">
    <citation type="submission" date="2017-02" db="UniProtKB">
        <authorList>
            <consortium name="WormBaseParasite"/>
        </authorList>
    </citation>
    <scope>IDENTIFICATION</scope>
</reference>
<sequence length="78" mass="8723">MMMMMMIMSGMMVRMLMLLMMMVVVVPVMLVMLVDDGYGRKEGGTWIKSAYAGGWSVRQRELLGEARVAAGSDYCAVF</sequence>
<dbReference type="EMBL" id="UXUI01009394">
    <property type="protein sequence ID" value="VDD93624.1"/>
    <property type="molecule type" value="Genomic_DNA"/>
</dbReference>